<accession>A0A4R8LPI7</accession>
<keyword evidence="2" id="KW-1185">Reference proteome</keyword>
<dbReference type="EMBL" id="SORE01000013">
    <property type="protein sequence ID" value="TDY46474.1"/>
    <property type="molecule type" value="Genomic_DNA"/>
</dbReference>
<sequence>MRHILARPEQTQSRTALADSALRTAALAPTVFDALDVLADALLPLATLAEPLEVRHV</sequence>
<organism evidence="1 2">
    <name type="scientific">Paraburkholderia rhizosphaerae</name>
    <dbReference type="NCBI Taxonomy" id="480658"/>
    <lineage>
        <taxon>Bacteria</taxon>
        <taxon>Pseudomonadati</taxon>
        <taxon>Pseudomonadota</taxon>
        <taxon>Betaproteobacteria</taxon>
        <taxon>Burkholderiales</taxon>
        <taxon>Burkholderiaceae</taxon>
        <taxon>Paraburkholderia</taxon>
    </lineage>
</organism>
<dbReference type="AlphaFoldDB" id="A0A4R8LPI7"/>
<protein>
    <submittedName>
        <fullName evidence="1">Uncharacterized protein</fullName>
    </submittedName>
</protein>
<evidence type="ECO:0000313" key="1">
    <source>
        <dbReference type="EMBL" id="TDY46474.1"/>
    </source>
</evidence>
<reference evidence="1 2" key="1">
    <citation type="submission" date="2019-03" db="EMBL/GenBank/DDBJ databases">
        <title>Genomic Encyclopedia of Type Strains, Phase III (KMG-III): the genomes of soil and plant-associated and newly described type strains.</title>
        <authorList>
            <person name="Whitman W."/>
        </authorList>
    </citation>
    <scope>NUCLEOTIDE SEQUENCE [LARGE SCALE GENOMIC DNA]</scope>
    <source>
        <strain evidence="1 2">LMG 29544</strain>
    </source>
</reference>
<comment type="caution">
    <text evidence="1">The sequence shown here is derived from an EMBL/GenBank/DDBJ whole genome shotgun (WGS) entry which is preliminary data.</text>
</comment>
<proteinExistence type="predicted"/>
<dbReference type="Proteomes" id="UP000295509">
    <property type="component" value="Unassembled WGS sequence"/>
</dbReference>
<dbReference type="RefSeq" id="WP_166676391.1">
    <property type="nucleotide sequence ID" value="NZ_JBHLUW010000022.1"/>
</dbReference>
<gene>
    <name evidence="1" type="ORF">BX592_113102</name>
</gene>
<name>A0A4R8LPI7_9BURK</name>
<evidence type="ECO:0000313" key="2">
    <source>
        <dbReference type="Proteomes" id="UP000295509"/>
    </source>
</evidence>